<feature type="domain" description="DNA-binding transcriptional repressor CapW winged helix-turn-helix" evidence="3">
    <location>
        <begin position="4"/>
        <end position="79"/>
    </location>
</feature>
<accession>A0ABS3Q5A7</accession>
<dbReference type="EMBL" id="JAGETV010000012">
    <property type="protein sequence ID" value="MBO1927499.1"/>
    <property type="molecule type" value="Genomic_DNA"/>
</dbReference>
<dbReference type="Proteomes" id="UP000664835">
    <property type="component" value="Unassembled WGS sequence"/>
</dbReference>
<dbReference type="PROSITE" id="PS52050">
    <property type="entry name" value="WYL"/>
    <property type="match status" value="1"/>
</dbReference>
<evidence type="ECO:0000259" key="3">
    <source>
        <dbReference type="Pfam" id="PF26109"/>
    </source>
</evidence>
<protein>
    <submittedName>
        <fullName evidence="4">WYL domain-containing protein</fullName>
    </submittedName>
</protein>
<evidence type="ECO:0000313" key="4">
    <source>
        <dbReference type="EMBL" id="MBO1927499.1"/>
    </source>
</evidence>
<gene>
    <name evidence="4" type="ORF">J3998_07900</name>
</gene>
<dbReference type="InterPro" id="IPR059020">
    <property type="entry name" value="CapW_CTD"/>
</dbReference>
<name>A0ABS3Q5A7_9GAMM</name>
<proteinExistence type="predicted"/>
<evidence type="ECO:0000259" key="2">
    <source>
        <dbReference type="Pfam" id="PF26107"/>
    </source>
</evidence>
<comment type="caution">
    <text evidence="4">The sequence shown here is derived from an EMBL/GenBank/DDBJ whole genome shotgun (WGS) entry which is preliminary data.</text>
</comment>
<evidence type="ECO:0000259" key="1">
    <source>
        <dbReference type="Pfam" id="PF13280"/>
    </source>
</evidence>
<dbReference type="RefSeq" id="WP_208149680.1">
    <property type="nucleotide sequence ID" value="NZ_JAGETV010000012.1"/>
</dbReference>
<dbReference type="Pfam" id="PF26109">
    <property type="entry name" value="WHD_BrxR"/>
    <property type="match status" value="1"/>
</dbReference>
<sequence>MSATDRYDYILLKALWEGGVKRQELMDRFEIGPAQATKDFSKVKSLFPEAMRYSPADKQNIDVNCRKYLGSKTFDDYLKITGKYDFIQQLNNVHSDLPVELYRKIHTAITNKFGIQFQYHSINNPEKNSVRTVYPHNLINSGYRWHIRGWEQESGEFKDFNVMRMYGDIQLEKNKQPNASINNDVKWNTYKTVFLIPNPKLNPDQKDIISMDYGMKNGVLTVNCREALFLYTMHTFLITDFSESPNEHQYLSIAKKIS</sequence>
<feature type="domain" description="DNA-binding transcriptional repressor CapW C-terminal dimerisation" evidence="2">
    <location>
        <begin position="193"/>
        <end position="253"/>
    </location>
</feature>
<dbReference type="InterPro" id="IPR059019">
    <property type="entry name" value="WHD_CapW"/>
</dbReference>
<keyword evidence="5" id="KW-1185">Reference proteome</keyword>
<dbReference type="Pfam" id="PF13280">
    <property type="entry name" value="WYL"/>
    <property type="match status" value="1"/>
</dbReference>
<organism evidence="4 5">
    <name type="scientific">Thiomicrorhabdus marina</name>
    <dbReference type="NCBI Taxonomy" id="2818442"/>
    <lineage>
        <taxon>Bacteria</taxon>
        <taxon>Pseudomonadati</taxon>
        <taxon>Pseudomonadota</taxon>
        <taxon>Gammaproteobacteria</taxon>
        <taxon>Thiotrichales</taxon>
        <taxon>Piscirickettsiaceae</taxon>
        <taxon>Thiomicrorhabdus</taxon>
    </lineage>
</organism>
<dbReference type="Pfam" id="PF26107">
    <property type="entry name" value="BrxR_CTD"/>
    <property type="match status" value="1"/>
</dbReference>
<evidence type="ECO:0000313" key="5">
    <source>
        <dbReference type="Proteomes" id="UP000664835"/>
    </source>
</evidence>
<reference evidence="4 5" key="1">
    <citation type="submission" date="2021-03" db="EMBL/GenBank/DDBJ databases">
        <title>Thiomicrorhabdus sp.nov.,novel sulfur-oxidizing bacteria isolated from coastal sediment.</title>
        <authorList>
            <person name="Liu X."/>
        </authorList>
    </citation>
    <scope>NUCLEOTIDE SEQUENCE [LARGE SCALE GENOMIC DNA]</scope>
    <source>
        <strain evidence="4 5">6S2-11</strain>
    </source>
</reference>
<dbReference type="InterPro" id="IPR026881">
    <property type="entry name" value="WYL_dom"/>
</dbReference>
<feature type="domain" description="WYL" evidence="1">
    <location>
        <begin position="101"/>
        <end position="165"/>
    </location>
</feature>